<feature type="transmembrane region" description="Helical" evidence="1">
    <location>
        <begin position="140"/>
        <end position="158"/>
    </location>
</feature>
<protein>
    <submittedName>
        <fullName evidence="2">Uncharacterized protein</fullName>
    </submittedName>
</protein>
<organism evidence="2 3">
    <name type="scientific">Peronospora effusa</name>
    <dbReference type="NCBI Taxonomy" id="542832"/>
    <lineage>
        <taxon>Eukaryota</taxon>
        <taxon>Sar</taxon>
        <taxon>Stramenopiles</taxon>
        <taxon>Oomycota</taxon>
        <taxon>Peronosporomycetes</taxon>
        <taxon>Peronosporales</taxon>
        <taxon>Peronosporaceae</taxon>
        <taxon>Peronospora</taxon>
    </lineage>
</organism>
<reference evidence="2 3" key="1">
    <citation type="submission" date="2018-06" db="EMBL/GenBank/DDBJ databases">
        <title>Comparative genomics of downy mildews reveals potential adaptations to biotrophy.</title>
        <authorList>
            <person name="Fletcher K."/>
            <person name="Klosterman S.J."/>
            <person name="Derevnina L."/>
            <person name="Martin F."/>
            <person name="Koike S."/>
            <person name="Reyes Chin-Wo S."/>
            <person name="Mou B."/>
            <person name="Michelmore R."/>
        </authorList>
    </citation>
    <scope>NUCLEOTIDE SEQUENCE [LARGE SCALE GENOMIC DNA]</scope>
    <source>
        <strain evidence="2 3">R13</strain>
    </source>
</reference>
<sequence length="181" mass="20771">MGLRSRHRRLAGITQEEAYDPETTCIHTQSLEEHLQASIHNVDAFNLIWKRTLGHAGLVVITYEIFLWFQLLTDNSSTLRWTLALALKFIAIGSILCMREHVRTGHRQYLDQGLFYSSSYVLIWLCCSMLLHFNLSVMEISPLCIVYCILSILVLQLVGDNTKAEVARAQQLAKLHRLMVQ</sequence>
<name>A0A3R7W3Q5_9STRA</name>
<feature type="transmembrane region" description="Helical" evidence="1">
    <location>
        <begin position="53"/>
        <end position="71"/>
    </location>
</feature>
<dbReference type="EMBL" id="QKXF01000649">
    <property type="protein sequence ID" value="RQM10260.1"/>
    <property type="molecule type" value="Genomic_DNA"/>
</dbReference>
<comment type="caution">
    <text evidence="2">The sequence shown here is derived from an EMBL/GenBank/DDBJ whole genome shotgun (WGS) entry which is preliminary data.</text>
</comment>
<evidence type="ECO:0000313" key="3">
    <source>
        <dbReference type="Proteomes" id="UP000286097"/>
    </source>
</evidence>
<gene>
    <name evidence="2" type="ORF">DD237_002306</name>
</gene>
<evidence type="ECO:0000313" key="2">
    <source>
        <dbReference type="EMBL" id="RQM10260.1"/>
    </source>
</evidence>
<dbReference type="AlphaFoldDB" id="A0A3R7W3Q5"/>
<keyword evidence="1" id="KW-0812">Transmembrane</keyword>
<keyword evidence="1" id="KW-0472">Membrane</keyword>
<proteinExistence type="predicted"/>
<evidence type="ECO:0000256" key="1">
    <source>
        <dbReference type="SAM" id="Phobius"/>
    </source>
</evidence>
<feature type="transmembrane region" description="Helical" evidence="1">
    <location>
        <begin position="83"/>
        <end position="102"/>
    </location>
</feature>
<dbReference type="VEuPathDB" id="FungiDB:DD237_002306"/>
<accession>A0A3R7W3Q5</accession>
<keyword evidence="1" id="KW-1133">Transmembrane helix</keyword>
<dbReference type="Proteomes" id="UP000286097">
    <property type="component" value="Unassembled WGS sequence"/>
</dbReference>
<feature type="transmembrane region" description="Helical" evidence="1">
    <location>
        <begin position="114"/>
        <end position="134"/>
    </location>
</feature>